<dbReference type="PROSITE" id="PS51257">
    <property type="entry name" value="PROKAR_LIPOPROTEIN"/>
    <property type="match status" value="1"/>
</dbReference>
<name>A0A085N416_9BILA</name>
<organism evidence="1">
    <name type="scientific">Trichuris suis</name>
    <name type="common">pig whipworm</name>
    <dbReference type="NCBI Taxonomy" id="68888"/>
    <lineage>
        <taxon>Eukaryota</taxon>
        <taxon>Metazoa</taxon>
        <taxon>Ecdysozoa</taxon>
        <taxon>Nematoda</taxon>
        <taxon>Enoplea</taxon>
        <taxon>Dorylaimia</taxon>
        <taxon>Trichinellida</taxon>
        <taxon>Trichuridae</taxon>
        <taxon>Trichuris</taxon>
    </lineage>
</organism>
<sequence length="143" mass="16651">MRQLDLRQRQPLPQSQSALYSCSPQNAIGKTVKWRLTNSECLRAFYVDYVPSDVRLLMIMLKGEARTGGRFTTLLTNASWFDYVTFTRSSCWTLPLAPIVPFAFGQRRSTEQRCRMPHFLVLMAIILRDISSHFLMRVCNRKK</sequence>
<dbReference type="AlphaFoldDB" id="A0A085N416"/>
<reference evidence="1" key="1">
    <citation type="journal article" date="2014" name="Nat. Genet.">
        <title>Genome and transcriptome of the porcine whipworm Trichuris suis.</title>
        <authorList>
            <person name="Jex A.R."/>
            <person name="Nejsum P."/>
            <person name="Schwarz E.M."/>
            <person name="Hu L."/>
            <person name="Young N.D."/>
            <person name="Hall R.S."/>
            <person name="Korhonen P.K."/>
            <person name="Liao S."/>
            <person name="Thamsborg S."/>
            <person name="Xia J."/>
            <person name="Xu P."/>
            <person name="Wang S."/>
            <person name="Scheerlinck J.P."/>
            <person name="Hofmann A."/>
            <person name="Sternberg P.W."/>
            <person name="Wang J."/>
            <person name="Gasser R.B."/>
        </authorList>
    </citation>
    <scope>NUCLEOTIDE SEQUENCE [LARGE SCALE GENOMIC DNA]</scope>
    <source>
        <strain evidence="1">DCEP-RM93F</strain>
    </source>
</reference>
<evidence type="ECO:0000313" key="1">
    <source>
        <dbReference type="EMBL" id="KFD64212.1"/>
    </source>
</evidence>
<dbReference type="EMBL" id="KL367559">
    <property type="protein sequence ID" value="KFD64212.1"/>
    <property type="molecule type" value="Genomic_DNA"/>
</dbReference>
<accession>A0A085N416</accession>
<proteinExistence type="predicted"/>
<dbReference type="Proteomes" id="UP000030758">
    <property type="component" value="Unassembled WGS sequence"/>
</dbReference>
<protein>
    <submittedName>
        <fullName evidence="1">Uncharacterized protein</fullName>
    </submittedName>
</protein>
<gene>
    <name evidence="1" type="ORF">M514_23608</name>
</gene>